<proteinExistence type="predicted"/>
<accession>A0A319CEG7</accession>
<name>A0A319CEG7_ASPVC</name>
<dbReference type="RefSeq" id="XP_025567472.1">
    <property type="nucleotide sequence ID" value="XM_025701201.1"/>
</dbReference>
<evidence type="ECO:0000313" key="2">
    <source>
        <dbReference type="Proteomes" id="UP000248405"/>
    </source>
</evidence>
<dbReference type="EMBL" id="KZ821615">
    <property type="protein sequence ID" value="PYH73678.1"/>
    <property type="molecule type" value="Genomic_DNA"/>
</dbReference>
<protein>
    <submittedName>
        <fullName evidence="1">Uncharacterized protein</fullName>
    </submittedName>
</protein>
<dbReference type="Proteomes" id="UP000248405">
    <property type="component" value="Unassembled WGS sequence"/>
</dbReference>
<reference evidence="1" key="1">
    <citation type="submission" date="2016-12" db="EMBL/GenBank/DDBJ databases">
        <title>The genomes of Aspergillus section Nigri reveals drivers in fungal speciation.</title>
        <authorList>
            <consortium name="DOE Joint Genome Institute"/>
            <person name="Vesth T.C."/>
            <person name="Nybo J."/>
            <person name="Theobald S."/>
            <person name="Brandl J."/>
            <person name="Frisvad J.C."/>
            <person name="Nielsen K.F."/>
            <person name="Lyhne E.K."/>
            <person name="Kogle M.E."/>
            <person name="Kuo A."/>
            <person name="Riley R."/>
            <person name="Clum A."/>
            <person name="Nolan M."/>
            <person name="Lipzen A."/>
            <person name="Salamov A."/>
            <person name="Henrissat B."/>
            <person name="Wiebenga A."/>
            <person name="De Vries R.P."/>
            <person name="Grigoriev I.V."/>
            <person name="Mortensen U.H."/>
            <person name="Andersen M.R."/>
            <person name="Baker S.E."/>
        </authorList>
    </citation>
    <scope>NUCLEOTIDE SEQUENCE [LARGE SCALE GENOMIC DNA]</scope>
    <source>
        <strain evidence="1">CBS 113365</strain>
    </source>
</reference>
<organism evidence="1 2">
    <name type="scientific">Aspergillus vadensis (strain CBS 113365 / IMI 142717 / IBT 24658)</name>
    <dbReference type="NCBI Taxonomy" id="1448311"/>
    <lineage>
        <taxon>Eukaryota</taxon>
        <taxon>Fungi</taxon>
        <taxon>Dikarya</taxon>
        <taxon>Ascomycota</taxon>
        <taxon>Pezizomycotina</taxon>
        <taxon>Eurotiomycetes</taxon>
        <taxon>Eurotiomycetidae</taxon>
        <taxon>Eurotiales</taxon>
        <taxon>Aspergillaceae</taxon>
        <taxon>Aspergillus</taxon>
        <taxon>Aspergillus subgen. Circumdati</taxon>
    </lineage>
</organism>
<keyword evidence="2" id="KW-1185">Reference proteome</keyword>
<dbReference type="GeneID" id="37205793"/>
<evidence type="ECO:0000313" key="1">
    <source>
        <dbReference type="EMBL" id="PYH73678.1"/>
    </source>
</evidence>
<gene>
    <name evidence="1" type="ORF">BO88DRAFT_102638</name>
</gene>
<sequence length="111" mass="12313">MHEHGLSDDLSLNLMLCFSALCGYLKVKAVGPRDSWLGSRSFLHGLTCTGRQAVQVACQQGRVKPGLNWICSVAFRPPIDLHRQGCQWAIQLSVSGPMIGRAWRDCRFRSG</sequence>
<dbReference type="AlphaFoldDB" id="A0A319CEG7"/>